<keyword evidence="2" id="KW-1185">Reference proteome</keyword>
<reference evidence="1 2" key="1">
    <citation type="submission" date="2019-03" db="EMBL/GenBank/DDBJ databases">
        <title>First draft genome of Liparis tanakae, snailfish: a comprehensive survey of snailfish specific genes.</title>
        <authorList>
            <person name="Kim W."/>
            <person name="Song I."/>
            <person name="Jeong J.-H."/>
            <person name="Kim D."/>
            <person name="Kim S."/>
            <person name="Ryu S."/>
            <person name="Song J.Y."/>
            <person name="Lee S.K."/>
        </authorList>
    </citation>
    <scope>NUCLEOTIDE SEQUENCE [LARGE SCALE GENOMIC DNA]</scope>
    <source>
        <tissue evidence="1">Muscle</tissue>
    </source>
</reference>
<proteinExistence type="predicted"/>
<dbReference type="EMBL" id="SRLO01000603">
    <property type="protein sequence ID" value="TNN50853.1"/>
    <property type="molecule type" value="Genomic_DNA"/>
</dbReference>
<protein>
    <submittedName>
        <fullName evidence="1">Uncharacterized protein</fullName>
    </submittedName>
</protein>
<sequence>MKMMTSSKLQQEQVQCGVLFYFIHTIILKPEHIQPEASACPPFLSPRSFFAHSSAETESAEGC</sequence>
<accession>A0A4Z2GD70</accession>
<dbReference type="Proteomes" id="UP000314294">
    <property type="component" value="Unassembled WGS sequence"/>
</dbReference>
<name>A0A4Z2GD70_9TELE</name>
<gene>
    <name evidence="1" type="ORF">EYF80_038936</name>
</gene>
<evidence type="ECO:0000313" key="1">
    <source>
        <dbReference type="EMBL" id="TNN50853.1"/>
    </source>
</evidence>
<dbReference type="AlphaFoldDB" id="A0A4Z2GD70"/>
<organism evidence="1 2">
    <name type="scientific">Liparis tanakae</name>
    <name type="common">Tanaka's snailfish</name>
    <dbReference type="NCBI Taxonomy" id="230148"/>
    <lineage>
        <taxon>Eukaryota</taxon>
        <taxon>Metazoa</taxon>
        <taxon>Chordata</taxon>
        <taxon>Craniata</taxon>
        <taxon>Vertebrata</taxon>
        <taxon>Euteleostomi</taxon>
        <taxon>Actinopterygii</taxon>
        <taxon>Neopterygii</taxon>
        <taxon>Teleostei</taxon>
        <taxon>Neoteleostei</taxon>
        <taxon>Acanthomorphata</taxon>
        <taxon>Eupercaria</taxon>
        <taxon>Perciformes</taxon>
        <taxon>Cottioidei</taxon>
        <taxon>Cottales</taxon>
        <taxon>Liparidae</taxon>
        <taxon>Liparis</taxon>
    </lineage>
</organism>
<evidence type="ECO:0000313" key="2">
    <source>
        <dbReference type="Proteomes" id="UP000314294"/>
    </source>
</evidence>
<comment type="caution">
    <text evidence="1">The sequence shown here is derived from an EMBL/GenBank/DDBJ whole genome shotgun (WGS) entry which is preliminary data.</text>
</comment>